<evidence type="ECO:0000256" key="2">
    <source>
        <dbReference type="ARBA" id="ARBA00022777"/>
    </source>
</evidence>
<dbReference type="GO" id="GO:0000155">
    <property type="term" value="F:phosphorelay sensor kinase activity"/>
    <property type="evidence" value="ECO:0007669"/>
    <property type="project" value="InterPro"/>
</dbReference>
<feature type="transmembrane region" description="Helical" evidence="4">
    <location>
        <begin position="109"/>
        <end position="128"/>
    </location>
</feature>
<evidence type="ECO:0000313" key="7">
    <source>
        <dbReference type="Proteomes" id="UP000265768"/>
    </source>
</evidence>
<dbReference type="Gene3D" id="3.30.565.10">
    <property type="entry name" value="Histidine kinase-like ATPase, C-terminal domain"/>
    <property type="match status" value="1"/>
</dbReference>
<dbReference type="EMBL" id="QZEY01000004">
    <property type="protein sequence ID" value="RJL32454.1"/>
    <property type="molecule type" value="Genomic_DNA"/>
</dbReference>
<feature type="transmembrane region" description="Helical" evidence="4">
    <location>
        <begin position="7"/>
        <end position="29"/>
    </location>
</feature>
<dbReference type="GO" id="GO:0046983">
    <property type="term" value="F:protein dimerization activity"/>
    <property type="evidence" value="ECO:0007669"/>
    <property type="project" value="InterPro"/>
</dbReference>
<feature type="transmembrane region" description="Helical" evidence="4">
    <location>
        <begin position="35"/>
        <end position="53"/>
    </location>
</feature>
<dbReference type="PANTHER" id="PTHR24421:SF63">
    <property type="entry name" value="SENSOR HISTIDINE KINASE DESK"/>
    <property type="match status" value="1"/>
</dbReference>
<keyword evidence="3" id="KW-0902">Two-component regulatory system</keyword>
<keyword evidence="1" id="KW-0808">Transferase</keyword>
<dbReference type="OrthoDB" id="5241784at2"/>
<keyword evidence="4" id="KW-0812">Transmembrane</keyword>
<dbReference type="InterPro" id="IPR036890">
    <property type="entry name" value="HATPase_C_sf"/>
</dbReference>
<evidence type="ECO:0000313" key="6">
    <source>
        <dbReference type="EMBL" id="RJL32454.1"/>
    </source>
</evidence>
<feature type="transmembrane region" description="Helical" evidence="4">
    <location>
        <begin position="65"/>
        <end position="89"/>
    </location>
</feature>
<dbReference type="InterPro" id="IPR011712">
    <property type="entry name" value="Sig_transdc_His_kin_sub3_dim/P"/>
</dbReference>
<organism evidence="6 7">
    <name type="scientific">Bailinhaonella thermotolerans</name>
    <dbReference type="NCBI Taxonomy" id="1070861"/>
    <lineage>
        <taxon>Bacteria</taxon>
        <taxon>Bacillati</taxon>
        <taxon>Actinomycetota</taxon>
        <taxon>Actinomycetes</taxon>
        <taxon>Streptosporangiales</taxon>
        <taxon>Streptosporangiaceae</taxon>
        <taxon>Bailinhaonella</taxon>
    </lineage>
</organism>
<dbReference type="RefSeq" id="WP_119926702.1">
    <property type="nucleotide sequence ID" value="NZ_QZEY01000004.1"/>
</dbReference>
<reference evidence="6 7" key="1">
    <citation type="submission" date="2018-09" db="EMBL/GenBank/DDBJ databases">
        <title>YIM 75507 draft genome.</title>
        <authorList>
            <person name="Tang S."/>
            <person name="Feng Y."/>
        </authorList>
    </citation>
    <scope>NUCLEOTIDE SEQUENCE [LARGE SCALE GENOMIC DNA]</scope>
    <source>
        <strain evidence="6 7">YIM 75507</strain>
    </source>
</reference>
<evidence type="ECO:0000256" key="4">
    <source>
        <dbReference type="SAM" id="Phobius"/>
    </source>
</evidence>
<dbReference type="AlphaFoldDB" id="A0A3A4BN06"/>
<keyword evidence="7" id="KW-1185">Reference proteome</keyword>
<dbReference type="SUPFAM" id="SSF55874">
    <property type="entry name" value="ATPase domain of HSP90 chaperone/DNA topoisomerase II/histidine kinase"/>
    <property type="match status" value="1"/>
</dbReference>
<comment type="caution">
    <text evidence="6">The sequence shown here is derived from an EMBL/GenBank/DDBJ whole genome shotgun (WGS) entry which is preliminary data.</text>
</comment>
<evidence type="ECO:0000259" key="5">
    <source>
        <dbReference type="Pfam" id="PF07730"/>
    </source>
</evidence>
<dbReference type="Proteomes" id="UP000265768">
    <property type="component" value="Unassembled WGS sequence"/>
</dbReference>
<feature type="transmembrane region" description="Helical" evidence="4">
    <location>
        <begin position="140"/>
        <end position="161"/>
    </location>
</feature>
<keyword evidence="4" id="KW-1133">Transmembrane helix</keyword>
<dbReference type="GO" id="GO:0016020">
    <property type="term" value="C:membrane"/>
    <property type="evidence" value="ECO:0007669"/>
    <property type="project" value="InterPro"/>
</dbReference>
<keyword evidence="4" id="KW-0472">Membrane</keyword>
<gene>
    <name evidence="6" type="ORF">D5H75_13020</name>
</gene>
<accession>A0A3A4BN06</accession>
<keyword evidence="2 6" id="KW-0418">Kinase</keyword>
<evidence type="ECO:0000256" key="1">
    <source>
        <dbReference type="ARBA" id="ARBA00022679"/>
    </source>
</evidence>
<evidence type="ECO:0000256" key="3">
    <source>
        <dbReference type="ARBA" id="ARBA00023012"/>
    </source>
</evidence>
<dbReference type="InterPro" id="IPR050482">
    <property type="entry name" value="Sensor_HK_TwoCompSys"/>
</dbReference>
<dbReference type="Pfam" id="PF07730">
    <property type="entry name" value="HisKA_3"/>
    <property type="match status" value="1"/>
</dbReference>
<dbReference type="CDD" id="cd16917">
    <property type="entry name" value="HATPase_UhpB-NarQ-NarX-like"/>
    <property type="match status" value="1"/>
</dbReference>
<protein>
    <submittedName>
        <fullName evidence="6">Sensor histidine kinase</fullName>
    </submittedName>
</protein>
<dbReference type="PANTHER" id="PTHR24421">
    <property type="entry name" value="NITRATE/NITRITE SENSOR PROTEIN NARX-RELATED"/>
    <property type="match status" value="1"/>
</dbReference>
<name>A0A3A4BN06_9ACTN</name>
<sequence>MNAQRLAVAVVYTISIGFPLNLVLIVLTHGSPRQLVVTLLGLAVFFAAHHRQVNAALRDERPRGFPYALAAQALAAYVPALFLGGLYSYSWLTSMPTILAGAVLLRLPLVWGAVAACAIGAGNFLAGLRVLGQGTLAMGLYNLLTVVVTGFVIYAVVRLVVVSRELARAREELAEAAVLKERLRISRDLHDGLGRSLTAIALKGDLAGRMLDRDPSAAAGELTELVRVAREAAQDVRQVARGYREARLGEEAARAVSLLETAGVSCRADLEGPDLPRPAEEALAWALREAVTNVIRHSRATTCAISVRETGGAVRLTVVNDGAPERGPDGGGLTGLRERIEALGGRAGAERSADGEFRLSVEVPL</sequence>
<proteinExistence type="predicted"/>
<feature type="domain" description="Signal transduction histidine kinase subgroup 3 dimerisation and phosphoacceptor" evidence="5">
    <location>
        <begin position="181"/>
        <end position="246"/>
    </location>
</feature>
<dbReference type="Gene3D" id="1.20.5.1930">
    <property type="match status" value="1"/>
</dbReference>